<dbReference type="EMBL" id="GL732632">
    <property type="protein sequence ID" value="EFX69703.1"/>
    <property type="molecule type" value="Genomic_DNA"/>
</dbReference>
<dbReference type="HOGENOM" id="CLU_1130062_0_0_1"/>
<dbReference type="InterPro" id="IPR011015">
    <property type="entry name" value="LEM/LEM-like_dom_sf"/>
</dbReference>
<feature type="domain" description="LEM" evidence="2">
    <location>
        <begin position="90"/>
        <end position="134"/>
    </location>
</feature>
<keyword evidence="4" id="KW-1185">Reference proteome</keyword>
<dbReference type="AlphaFoldDB" id="E9HEY7"/>
<dbReference type="OrthoDB" id="1601181at2759"/>
<sequence length="246" mass="27664">MLTGAMPAIQEGVANLRTTIQNDVASKLRATEETIARTLATLRRESNTAQDVTATEQRESIRQITAQIVSFNDGKAREIEESPLLDSPQCQWFLFLHNETPDTEIKSRGGCPGPITPTTKPIYQRKLFHLKIEEKQAARVPSPEEEQQQQPEEEEDEEPPQPEQVFSEELQNILDNYPGLEDDIKIAKDLDRSLVKDFTSRPPSTPSREDFCNSASKAKSLNPRNGLNPLPGFLSIGNHKRFLITT</sequence>
<organism evidence="3 4">
    <name type="scientific">Daphnia pulex</name>
    <name type="common">Water flea</name>
    <dbReference type="NCBI Taxonomy" id="6669"/>
    <lineage>
        <taxon>Eukaryota</taxon>
        <taxon>Metazoa</taxon>
        <taxon>Ecdysozoa</taxon>
        <taxon>Arthropoda</taxon>
        <taxon>Crustacea</taxon>
        <taxon>Branchiopoda</taxon>
        <taxon>Diplostraca</taxon>
        <taxon>Cladocera</taxon>
        <taxon>Anomopoda</taxon>
        <taxon>Daphniidae</taxon>
        <taxon>Daphnia</taxon>
    </lineage>
</organism>
<dbReference type="SUPFAM" id="SSF63451">
    <property type="entry name" value="LEM domain"/>
    <property type="match status" value="1"/>
</dbReference>
<dbReference type="InParanoid" id="E9HEY7"/>
<proteinExistence type="predicted"/>
<feature type="region of interest" description="Disordered" evidence="1">
    <location>
        <begin position="135"/>
        <end position="164"/>
    </location>
</feature>
<evidence type="ECO:0000259" key="2">
    <source>
        <dbReference type="PROSITE" id="PS50954"/>
    </source>
</evidence>
<dbReference type="InterPro" id="IPR003887">
    <property type="entry name" value="LEM_dom"/>
</dbReference>
<protein>
    <recommendedName>
        <fullName evidence="2">LEM domain-containing protein</fullName>
    </recommendedName>
</protein>
<feature type="compositionally biased region" description="Acidic residues" evidence="1">
    <location>
        <begin position="143"/>
        <end position="160"/>
    </location>
</feature>
<evidence type="ECO:0000313" key="3">
    <source>
        <dbReference type="EMBL" id="EFX69703.1"/>
    </source>
</evidence>
<dbReference type="STRING" id="6669.E9HEY7"/>
<feature type="compositionally biased region" description="Polar residues" evidence="1">
    <location>
        <begin position="213"/>
        <end position="224"/>
    </location>
</feature>
<dbReference type="CDD" id="cd12934">
    <property type="entry name" value="LEM"/>
    <property type="match status" value="1"/>
</dbReference>
<reference evidence="3 4" key="1">
    <citation type="journal article" date="2011" name="Science">
        <title>The ecoresponsive genome of Daphnia pulex.</title>
        <authorList>
            <person name="Colbourne J.K."/>
            <person name="Pfrender M.E."/>
            <person name="Gilbert D."/>
            <person name="Thomas W.K."/>
            <person name="Tucker A."/>
            <person name="Oakley T.H."/>
            <person name="Tokishita S."/>
            <person name="Aerts A."/>
            <person name="Arnold G.J."/>
            <person name="Basu M.K."/>
            <person name="Bauer D.J."/>
            <person name="Caceres C.E."/>
            <person name="Carmel L."/>
            <person name="Casola C."/>
            <person name="Choi J.H."/>
            <person name="Detter J.C."/>
            <person name="Dong Q."/>
            <person name="Dusheyko S."/>
            <person name="Eads B.D."/>
            <person name="Frohlich T."/>
            <person name="Geiler-Samerotte K.A."/>
            <person name="Gerlach D."/>
            <person name="Hatcher P."/>
            <person name="Jogdeo S."/>
            <person name="Krijgsveld J."/>
            <person name="Kriventseva E.V."/>
            <person name="Kultz D."/>
            <person name="Laforsch C."/>
            <person name="Lindquist E."/>
            <person name="Lopez J."/>
            <person name="Manak J.R."/>
            <person name="Muller J."/>
            <person name="Pangilinan J."/>
            <person name="Patwardhan R.P."/>
            <person name="Pitluck S."/>
            <person name="Pritham E.J."/>
            <person name="Rechtsteiner A."/>
            <person name="Rho M."/>
            <person name="Rogozin I.B."/>
            <person name="Sakarya O."/>
            <person name="Salamov A."/>
            <person name="Schaack S."/>
            <person name="Shapiro H."/>
            <person name="Shiga Y."/>
            <person name="Skalitzky C."/>
            <person name="Smith Z."/>
            <person name="Souvorov A."/>
            <person name="Sung W."/>
            <person name="Tang Z."/>
            <person name="Tsuchiya D."/>
            <person name="Tu H."/>
            <person name="Vos H."/>
            <person name="Wang M."/>
            <person name="Wolf Y.I."/>
            <person name="Yamagata H."/>
            <person name="Yamada T."/>
            <person name="Ye Y."/>
            <person name="Shaw J.R."/>
            <person name="Andrews J."/>
            <person name="Crease T.J."/>
            <person name="Tang H."/>
            <person name="Lucas S.M."/>
            <person name="Robertson H.M."/>
            <person name="Bork P."/>
            <person name="Koonin E.V."/>
            <person name="Zdobnov E.M."/>
            <person name="Grigoriev I.V."/>
            <person name="Lynch M."/>
            <person name="Boore J.L."/>
        </authorList>
    </citation>
    <scope>NUCLEOTIDE SEQUENCE [LARGE SCALE GENOMIC DNA]</scope>
</reference>
<name>E9HEY7_DAPPU</name>
<dbReference type="KEGG" id="dpx:DAPPUDRAFT_113416"/>
<feature type="region of interest" description="Disordered" evidence="1">
    <location>
        <begin position="197"/>
        <end position="224"/>
    </location>
</feature>
<dbReference type="Gene3D" id="1.10.720.40">
    <property type="match status" value="1"/>
</dbReference>
<accession>E9HEY7</accession>
<evidence type="ECO:0000256" key="1">
    <source>
        <dbReference type="SAM" id="MobiDB-lite"/>
    </source>
</evidence>
<dbReference type="PROSITE" id="PS50954">
    <property type="entry name" value="LEM"/>
    <property type="match status" value="1"/>
</dbReference>
<dbReference type="Pfam" id="PF03020">
    <property type="entry name" value="LEM"/>
    <property type="match status" value="1"/>
</dbReference>
<gene>
    <name evidence="3" type="ORF">DAPPUDRAFT_113416</name>
</gene>
<dbReference type="Proteomes" id="UP000000305">
    <property type="component" value="Unassembled WGS sequence"/>
</dbReference>
<evidence type="ECO:0000313" key="4">
    <source>
        <dbReference type="Proteomes" id="UP000000305"/>
    </source>
</evidence>